<dbReference type="PIRSF" id="PIRSF006648">
    <property type="entry name" value="DrrB"/>
    <property type="match status" value="1"/>
</dbReference>
<feature type="transmembrane region" description="Helical" evidence="6">
    <location>
        <begin position="167"/>
        <end position="186"/>
    </location>
</feature>
<protein>
    <recommendedName>
        <fullName evidence="6">Transport permease protein</fullName>
    </recommendedName>
</protein>
<name>A0AAC9LIB8_9PSEU</name>
<keyword evidence="5" id="KW-0046">Antibiotic resistance</keyword>
<dbReference type="AlphaFoldDB" id="A0AAC9LIB8"/>
<evidence type="ECO:0000256" key="3">
    <source>
        <dbReference type="ARBA" id="ARBA00022989"/>
    </source>
</evidence>
<dbReference type="Proteomes" id="UP000185511">
    <property type="component" value="Chromosome"/>
</dbReference>
<proteinExistence type="inferred from homology"/>
<feature type="transmembrane region" description="Helical" evidence="6">
    <location>
        <begin position="102"/>
        <end position="127"/>
    </location>
</feature>
<comment type="subcellular location">
    <subcellularLocation>
        <location evidence="6">Cell membrane</location>
        <topology evidence="6">Multi-pass membrane protein</topology>
    </subcellularLocation>
    <subcellularLocation>
        <location evidence="1">Membrane</location>
        <topology evidence="1">Multi-pass membrane protein</topology>
    </subcellularLocation>
</comment>
<dbReference type="Pfam" id="PF01061">
    <property type="entry name" value="ABC2_membrane"/>
    <property type="match status" value="1"/>
</dbReference>
<dbReference type="InterPro" id="IPR013525">
    <property type="entry name" value="ABC2_TM"/>
</dbReference>
<dbReference type="KEGG" id="acad:UA74_24430"/>
<dbReference type="InterPro" id="IPR047817">
    <property type="entry name" value="ABC2_TM_bact-type"/>
</dbReference>
<reference evidence="9" key="1">
    <citation type="submission" date="2016-06" db="EMBL/GenBank/DDBJ databases">
        <title>Complete genome sequence of Actinoalloteichus fjordicus DSM 46855 (=ADI127-17), type strain of the new species Actinoalloteichus fjordicus.</title>
        <authorList>
            <person name="Ruckert C."/>
            <person name="Nouioui I."/>
            <person name="Willmese J."/>
            <person name="van Wezel G."/>
            <person name="Klenk H.-P."/>
            <person name="Kalinowski J."/>
            <person name="Zotchev S.B."/>
        </authorList>
    </citation>
    <scope>NUCLEOTIDE SEQUENCE [LARGE SCALE GENOMIC DNA]</scope>
    <source>
        <strain evidence="9">ADI127-7</strain>
    </source>
</reference>
<dbReference type="EMBL" id="CP016076">
    <property type="protein sequence ID" value="APU16900.1"/>
    <property type="molecule type" value="Genomic_DNA"/>
</dbReference>
<dbReference type="InterPro" id="IPR000412">
    <property type="entry name" value="ABC_2_transport"/>
</dbReference>
<dbReference type="PANTHER" id="PTHR43027">
    <property type="entry name" value="DOXORUBICIN RESISTANCE ABC TRANSPORTER PERMEASE PROTEIN DRRC-RELATED"/>
    <property type="match status" value="1"/>
</dbReference>
<feature type="domain" description="ABC transmembrane type-2" evidence="7">
    <location>
        <begin position="20"/>
        <end position="246"/>
    </location>
</feature>
<evidence type="ECO:0000256" key="6">
    <source>
        <dbReference type="RuleBase" id="RU361157"/>
    </source>
</evidence>
<dbReference type="PRINTS" id="PR00164">
    <property type="entry name" value="ABC2TRNSPORT"/>
</dbReference>
<organism evidence="8 9">
    <name type="scientific">Actinoalloteichus fjordicus</name>
    <dbReference type="NCBI Taxonomy" id="1612552"/>
    <lineage>
        <taxon>Bacteria</taxon>
        <taxon>Bacillati</taxon>
        <taxon>Actinomycetota</taxon>
        <taxon>Actinomycetes</taxon>
        <taxon>Pseudonocardiales</taxon>
        <taxon>Pseudonocardiaceae</taxon>
        <taxon>Actinoalloteichus</taxon>
    </lineage>
</organism>
<feature type="transmembrane region" description="Helical" evidence="6">
    <location>
        <begin position="21"/>
        <end position="42"/>
    </location>
</feature>
<evidence type="ECO:0000256" key="1">
    <source>
        <dbReference type="ARBA" id="ARBA00004141"/>
    </source>
</evidence>
<evidence type="ECO:0000313" key="8">
    <source>
        <dbReference type="EMBL" id="APU16900.1"/>
    </source>
</evidence>
<sequence>MSQLTRLFVHEWKLFFRDPTAAILGFAFPPALLVIFGMIPMFRDVIPEAGGVRLLDLYVPIMIAIALATVAINTLPAVMATYREKGILRRLSTTPVSPLSMLLAQLLVNMAVALASIAVVIVVARFAFDSPLPANPLGLVLVVVLLAVSLFGIGLLVCALAPNSRMASGVATFIYFPVMFFAGVWAPRDTMSDLLRTISDLTPIGAGVQLLQDTYQGGWPVLGAVAVVVAYGVVLIGIAAKTFRWD</sequence>
<evidence type="ECO:0000256" key="2">
    <source>
        <dbReference type="ARBA" id="ARBA00022692"/>
    </source>
</evidence>
<keyword evidence="2 6" id="KW-0812">Transmembrane</keyword>
<keyword evidence="6" id="KW-0813">Transport</keyword>
<keyword evidence="4 6" id="KW-0472">Membrane</keyword>
<comment type="similarity">
    <text evidence="6">Belongs to the ABC-2 integral membrane protein family.</text>
</comment>
<feature type="transmembrane region" description="Helical" evidence="6">
    <location>
        <begin position="57"/>
        <end position="82"/>
    </location>
</feature>
<accession>A0AAC9LIB8</accession>
<gene>
    <name evidence="8" type="ORF">UA74_24430</name>
</gene>
<dbReference type="GO" id="GO:0046677">
    <property type="term" value="P:response to antibiotic"/>
    <property type="evidence" value="ECO:0007669"/>
    <property type="project" value="UniProtKB-KW"/>
</dbReference>
<dbReference type="RefSeq" id="WP_075742361.1">
    <property type="nucleotide sequence ID" value="NZ_CP016076.1"/>
</dbReference>
<keyword evidence="6" id="KW-1003">Cell membrane</keyword>
<evidence type="ECO:0000256" key="5">
    <source>
        <dbReference type="ARBA" id="ARBA00023251"/>
    </source>
</evidence>
<keyword evidence="3 6" id="KW-1133">Transmembrane helix</keyword>
<dbReference type="InterPro" id="IPR052902">
    <property type="entry name" value="ABC-2_transporter"/>
</dbReference>
<dbReference type="PROSITE" id="PS51012">
    <property type="entry name" value="ABC_TM2"/>
    <property type="match status" value="1"/>
</dbReference>
<feature type="transmembrane region" description="Helical" evidence="6">
    <location>
        <begin position="139"/>
        <end position="160"/>
    </location>
</feature>
<dbReference type="GO" id="GO:0043190">
    <property type="term" value="C:ATP-binding cassette (ABC) transporter complex"/>
    <property type="evidence" value="ECO:0007669"/>
    <property type="project" value="InterPro"/>
</dbReference>
<feature type="transmembrane region" description="Helical" evidence="6">
    <location>
        <begin position="219"/>
        <end position="240"/>
    </location>
</feature>
<evidence type="ECO:0000313" key="9">
    <source>
        <dbReference type="Proteomes" id="UP000185511"/>
    </source>
</evidence>
<keyword evidence="9" id="KW-1185">Reference proteome</keyword>
<dbReference type="PANTHER" id="PTHR43027:SF2">
    <property type="entry name" value="TRANSPORT PERMEASE PROTEIN"/>
    <property type="match status" value="1"/>
</dbReference>
<evidence type="ECO:0000259" key="7">
    <source>
        <dbReference type="PROSITE" id="PS51012"/>
    </source>
</evidence>
<dbReference type="GO" id="GO:0140359">
    <property type="term" value="F:ABC-type transporter activity"/>
    <property type="evidence" value="ECO:0007669"/>
    <property type="project" value="InterPro"/>
</dbReference>
<evidence type="ECO:0000256" key="4">
    <source>
        <dbReference type="ARBA" id="ARBA00023136"/>
    </source>
</evidence>